<organism evidence="1 2">
    <name type="scientific">Bradyrhizobium barranii subsp. apii</name>
    <dbReference type="NCBI Taxonomy" id="2819348"/>
    <lineage>
        <taxon>Bacteria</taxon>
        <taxon>Pseudomonadati</taxon>
        <taxon>Pseudomonadota</taxon>
        <taxon>Alphaproteobacteria</taxon>
        <taxon>Hyphomicrobiales</taxon>
        <taxon>Nitrobacteraceae</taxon>
        <taxon>Bradyrhizobium</taxon>
        <taxon>Bradyrhizobium barranii</taxon>
    </lineage>
</organism>
<dbReference type="PANTHER" id="PTHR30461:SF23">
    <property type="entry name" value="DNA RECOMBINASE-RELATED"/>
    <property type="match status" value="1"/>
</dbReference>
<reference evidence="1" key="2">
    <citation type="submission" date="2022-04" db="EMBL/GenBank/DDBJ databases">
        <authorList>
            <person name="Bromfield E.S.P."/>
            <person name="Cloutier S."/>
        </authorList>
    </citation>
    <scope>NUCLEOTIDE SEQUENCE</scope>
    <source>
        <strain evidence="1">1S5</strain>
    </source>
</reference>
<dbReference type="GO" id="GO:0003677">
    <property type="term" value="F:DNA binding"/>
    <property type="evidence" value="ECO:0007669"/>
    <property type="project" value="InterPro"/>
</dbReference>
<dbReference type="SMART" id="SM00857">
    <property type="entry name" value="Resolvase"/>
    <property type="match status" value="1"/>
</dbReference>
<sequence length="563" mass="63146">MKKSRVGRATIIIAEELGGETDLRACGYFRASTPRQTEAELTIPSQVRAVEAYCDRKGWKLAAQFIEQGLTATDDNRPEFQKMIERACDDDHPYDVIVVYAFSRFFRDGFTMEMYIRKLAKAGVRLVSVTQELGDDPAQVMMRQIIGLFDEYQSRENGKHVRKAMVENARQGFYNGSPVPLGYKTVEVEKRGARVKKKLAIDPVEAETVRLIFRLYREGDGTSGPLGVKNLTSWLNERGYRTRSGARFGVATVHGILTNTIYVGQWIFNKRDSRTLRQKPAKEHVTVEVPVIIPTAEFEAVVATLKTRDPRVTAPRVVTGPILLTGIATCASCGGGMTLRTGTSSTGKVHKYYTCSTCARQGKTGCKGRSVPMDKLDTIVVENLVERLFQPERLRVILGKLVDRRSEQAAEVDQRVSVLQSEATAAEDKLKRLYAMVENGVTELDDILKDRIATLKADRDRAKEALDRIKVRPKAHVFDAQAIDLFGRLMRENITSGPIPFRKAYIKSVVDRVEVDDHAIRIVGDQATLEQVIAGGQNANPNVRSFVRKWRARNEATHDLRSR</sequence>
<dbReference type="CDD" id="cd00338">
    <property type="entry name" value="Ser_Recombinase"/>
    <property type="match status" value="1"/>
</dbReference>
<dbReference type="PROSITE" id="PS51736">
    <property type="entry name" value="RECOMBINASES_3"/>
    <property type="match status" value="1"/>
</dbReference>
<dbReference type="InterPro" id="IPR036162">
    <property type="entry name" value="Resolvase-like_N_sf"/>
</dbReference>
<name>A0A8T5UX89_9BRAD</name>
<evidence type="ECO:0000313" key="2">
    <source>
        <dbReference type="Proteomes" id="UP000551709"/>
    </source>
</evidence>
<dbReference type="SUPFAM" id="SSF53041">
    <property type="entry name" value="Resolvase-like"/>
    <property type="match status" value="1"/>
</dbReference>
<dbReference type="InterPro" id="IPR025827">
    <property type="entry name" value="Zn_ribbon_recom_dom"/>
</dbReference>
<dbReference type="InterPro" id="IPR006119">
    <property type="entry name" value="Resolv_N"/>
</dbReference>
<dbReference type="Pfam" id="PF07508">
    <property type="entry name" value="Recombinase"/>
    <property type="match status" value="1"/>
</dbReference>
<dbReference type="Proteomes" id="UP000551709">
    <property type="component" value="Chromosome"/>
</dbReference>
<dbReference type="PANTHER" id="PTHR30461">
    <property type="entry name" value="DNA-INVERTASE FROM LAMBDOID PROPHAGE"/>
    <property type="match status" value="1"/>
</dbReference>
<evidence type="ECO:0000313" key="1">
    <source>
        <dbReference type="EMBL" id="UPT87273.1"/>
    </source>
</evidence>
<dbReference type="InterPro" id="IPR050639">
    <property type="entry name" value="SSR_resolvase"/>
</dbReference>
<dbReference type="InterPro" id="IPR038109">
    <property type="entry name" value="DNA_bind_recomb_sf"/>
</dbReference>
<dbReference type="Gene3D" id="3.90.1750.20">
    <property type="entry name" value="Putative Large Serine Recombinase, Chain B, Domain 2"/>
    <property type="match status" value="1"/>
</dbReference>
<dbReference type="AlphaFoldDB" id="A0A8T5UX89"/>
<dbReference type="PROSITE" id="PS51737">
    <property type="entry name" value="RECOMBINASE_DNA_BIND"/>
    <property type="match status" value="1"/>
</dbReference>
<reference evidence="1" key="1">
    <citation type="journal article" date="2017" name="Syst. Appl. Microbiol.">
        <title>Soybeans inoculated with root zone soils of Canadian native legumes harbour diverse and novel Bradyrhizobium spp. that possess agricultural potential.</title>
        <authorList>
            <person name="Bromfield E.S.P."/>
            <person name="Cloutier S."/>
            <person name="Tambong J.T."/>
            <person name="Tran Thi T.V."/>
        </authorList>
    </citation>
    <scope>NUCLEOTIDE SEQUENCE</scope>
    <source>
        <strain evidence="1">1S5</strain>
    </source>
</reference>
<dbReference type="InterPro" id="IPR011109">
    <property type="entry name" value="DNA_bind_recombinase_dom"/>
</dbReference>
<dbReference type="RefSeq" id="WP_166071893.1">
    <property type="nucleotide sequence ID" value="NZ_CP096255.1"/>
</dbReference>
<proteinExistence type="predicted"/>
<accession>A0A8T5UX89</accession>
<dbReference type="EMBL" id="CP096255">
    <property type="protein sequence ID" value="UPT87273.1"/>
    <property type="molecule type" value="Genomic_DNA"/>
</dbReference>
<protein>
    <submittedName>
        <fullName evidence="1">Recombinase family protein</fullName>
    </submittedName>
</protein>
<dbReference type="Pfam" id="PF13408">
    <property type="entry name" value="Zn_ribbon_recom"/>
    <property type="match status" value="1"/>
</dbReference>
<dbReference type="Pfam" id="PF00239">
    <property type="entry name" value="Resolvase"/>
    <property type="match status" value="1"/>
</dbReference>
<dbReference type="Gene3D" id="3.40.50.1390">
    <property type="entry name" value="Resolvase, N-terminal catalytic domain"/>
    <property type="match status" value="1"/>
</dbReference>
<gene>
    <name evidence="1" type="ORF">HAP41_0000045310</name>
</gene>
<dbReference type="GO" id="GO:0000150">
    <property type="term" value="F:DNA strand exchange activity"/>
    <property type="evidence" value="ECO:0007669"/>
    <property type="project" value="InterPro"/>
</dbReference>